<dbReference type="InterPro" id="IPR001387">
    <property type="entry name" value="Cro/C1-type_HTH"/>
</dbReference>
<dbReference type="Pfam" id="PF01381">
    <property type="entry name" value="HTH_3"/>
    <property type="match status" value="1"/>
</dbReference>
<gene>
    <name evidence="2" type="ORF">J2800_003308</name>
</gene>
<dbReference type="Proteomes" id="UP001262754">
    <property type="component" value="Unassembled WGS sequence"/>
</dbReference>
<evidence type="ECO:0000259" key="1">
    <source>
        <dbReference type="PROSITE" id="PS50943"/>
    </source>
</evidence>
<comment type="caution">
    <text evidence="2">The sequence shown here is derived from an EMBL/GenBank/DDBJ whole genome shotgun (WGS) entry which is preliminary data.</text>
</comment>
<dbReference type="SUPFAM" id="SSF47413">
    <property type="entry name" value="lambda repressor-like DNA-binding domains"/>
    <property type="match status" value="1"/>
</dbReference>
<organism evidence="2 3">
    <name type="scientific">Caulobacter rhizosphaerae</name>
    <dbReference type="NCBI Taxonomy" id="2010972"/>
    <lineage>
        <taxon>Bacteria</taxon>
        <taxon>Pseudomonadati</taxon>
        <taxon>Pseudomonadota</taxon>
        <taxon>Alphaproteobacteria</taxon>
        <taxon>Caulobacterales</taxon>
        <taxon>Caulobacteraceae</taxon>
        <taxon>Caulobacter</taxon>
    </lineage>
</organism>
<protein>
    <submittedName>
        <fullName evidence="2">Transcriptional regulator with XRE-family HTH domain</fullName>
    </submittedName>
</protein>
<dbReference type="SMART" id="SM00530">
    <property type="entry name" value="HTH_XRE"/>
    <property type="match status" value="1"/>
</dbReference>
<accession>A0ABU1N293</accession>
<evidence type="ECO:0000313" key="2">
    <source>
        <dbReference type="EMBL" id="MDR6532550.1"/>
    </source>
</evidence>
<name>A0ABU1N293_9CAUL</name>
<feature type="domain" description="HTH cro/C1-type" evidence="1">
    <location>
        <begin position="20"/>
        <end position="74"/>
    </location>
</feature>
<evidence type="ECO:0000313" key="3">
    <source>
        <dbReference type="Proteomes" id="UP001262754"/>
    </source>
</evidence>
<dbReference type="EMBL" id="JAVDRL010000009">
    <property type="protein sequence ID" value="MDR6532550.1"/>
    <property type="molecule type" value="Genomic_DNA"/>
</dbReference>
<reference evidence="2 3" key="1">
    <citation type="submission" date="2023-07" db="EMBL/GenBank/DDBJ databases">
        <title>Sorghum-associated microbial communities from plants grown in Nebraska, USA.</title>
        <authorList>
            <person name="Schachtman D."/>
        </authorList>
    </citation>
    <scope>NUCLEOTIDE SEQUENCE [LARGE SCALE GENOMIC DNA]</scope>
    <source>
        <strain evidence="2 3">DS2154</strain>
    </source>
</reference>
<keyword evidence="3" id="KW-1185">Reference proteome</keyword>
<dbReference type="InterPro" id="IPR010982">
    <property type="entry name" value="Lambda_DNA-bd_dom_sf"/>
</dbReference>
<sequence>MQVTSVSEPHHVDRHVGALIRAKRKAMGMSQTELAEALGITFQQIQKYERGANRVSSSKLYEIALKLNTPLADFFEGLDHPGISGDTPAGGLIDFLGESGSQDLVVAFKAMNPNLRRRLVALAKAMANTDDEA</sequence>
<dbReference type="Gene3D" id="1.10.260.40">
    <property type="entry name" value="lambda repressor-like DNA-binding domains"/>
    <property type="match status" value="1"/>
</dbReference>
<proteinExistence type="predicted"/>
<dbReference type="CDD" id="cd00093">
    <property type="entry name" value="HTH_XRE"/>
    <property type="match status" value="1"/>
</dbReference>
<dbReference type="RefSeq" id="WP_056756779.1">
    <property type="nucleotide sequence ID" value="NZ_BMLD01000001.1"/>
</dbReference>
<dbReference type="PROSITE" id="PS50943">
    <property type="entry name" value="HTH_CROC1"/>
    <property type="match status" value="1"/>
</dbReference>